<dbReference type="RefSeq" id="XP_015081270.1">
    <property type="nucleotide sequence ID" value="XM_015225784.1"/>
</dbReference>
<dbReference type="SUPFAM" id="SSF53098">
    <property type="entry name" value="Ribonuclease H-like"/>
    <property type="match status" value="1"/>
</dbReference>
<dbReference type="Proteomes" id="UP000694930">
    <property type="component" value="Chromosome 7"/>
</dbReference>
<dbReference type="InterPro" id="IPR012337">
    <property type="entry name" value="RNaseH-like_sf"/>
</dbReference>
<reference evidence="1" key="1">
    <citation type="journal article" date="2014" name="Nat. Genet.">
        <title>The genome of the stress-tolerant wild tomato species Solanum pennellii.</title>
        <authorList>
            <person name="Bolger A."/>
            <person name="Scossa F."/>
            <person name="Bolger M.E."/>
            <person name="Lanz C."/>
            <person name="Maumus F."/>
            <person name="Tohge T."/>
            <person name="Quesneville H."/>
            <person name="Alseekh S."/>
            <person name="Sorensen I."/>
            <person name="Lichtenstein G."/>
            <person name="Fich E.A."/>
            <person name="Conte M."/>
            <person name="Keller H."/>
            <person name="Schneeberger K."/>
            <person name="Schwacke R."/>
            <person name="Ofner I."/>
            <person name="Vrebalov J."/>
            <person name="Xu Y."/>
            <person name="Osorio S."/>
            <person name="Aflitos S.A."/>
            <person name="Schijlen E."/>
            <person name="Jimenez-Gomez J.M."/>
            <person name="Ryngajllo M."/>
            <person name="Kimura S."/>
            <person name="Kumar R."/>
            <person name="Koenig D."/>
            <person name="Headland L.R."/>
            <person name="Maloof J.N."/>
            <person name="Sinha N."/>
            <person name="van Ham R.C."/>
            <person name="Lankhorst R.K."/>
            <person name="Mao L."/>
            <person name="Vogel A."/>
            <person name="Arsova B."/>
            <person name="Panstruga R."/>
            <person name="Fei Z."/>
            <person name="Rose J.K."/>
            <person name="Zamir D."/>
            <person name="Carrari F."/>
            <person name="Giovannoni J.J."/>
            <person name="Weigel D."/>
            <person name="Usadel B."/>
            <person name="Fernie A.R."/>
        </authorList>
    </citation>
    <scope>NUCLEOTIDE SEQUENCE [LARGE SCALE GENOMIC DNA]</scope>
    <source>
        <strain evidence="1">cv. LA0716</strain>
    </source>
</reference>
<evidence type="ECO:0000313" key="2">
    <source>
        <dbReference type="RefSeq" id="XP_015081270.1"/>
    </source>
</evidence>
<sequence length="109" mass="12842">MVCNKVFSELLTKYGVKQHKIATPYHPQTNGQVEKSNREINAIFAKIINANMTDLARKLDDTLWACHLLVEHDHRALWALKKLNLNWSETTNFRLDQINEMDEFRLRAY</sequence>
<gene>
    <name evidence="2" type="primary">LOC107024836</name>
</gene>
<evidence type="ECO:0000313" key="1">
    <source>
        <dbReference type="Proteomes" id="UP000694930"/>
    </source>
</evidence>
<organism evidence="1 2">
    <name type="scientific">Solanum pennellii</name>
    <name type="common">Tomato</name>
    <name type="synonym">Lycopersicon pennellii</name>
    <dbReference type="NCBI Taxonomy" id="28526"/>
    <lineage>
        <taxon>Eukaryota</taxon>
        <taxon>Viridiplantae</taxon>
        <taxon>Streptophyta</taxon>
        <taxon>Embryophyta</taxon>
        <taxon>Tracheophyta</taxon>
        <taxon>Spermatophyta</taxon>
        <taxon>Magnoliopsida</taxon>
        <taxon>eudicotyledons</taxon>
        <taxon>Gunneridae</taxon>
        <taxon>Pentapetalae</taxon>
        <taxon>asterids</taxon>
        <taxon>lamiids</taxon>
        <taxon>Solanales</taxon>
        <taxon>Solanaceae</taxon>
        <taxon>Solanoideae</taxon>
        <taxon>Solaneae</taxon>
        <taxon>Solanum</taxon>
        <taxon>Solanum subgen. Lycopersicon</taxon>
    </lineage>
</organism>
<reference evidence="2" key="2">
    <citation type="submission" date="2025-08" db="UniProtKB">
        <authorList>
            <consortium name="RefSeq"/>
        </authorList>
    </citation>
    <scope>IDENTIFICATION</scope>
</reference>
<name>A0ABM1H726_SOLPN</name>
<dbReference type="InterPro" id="IPR036397">
    <property type="entry name" value="RNaseH_sf"/>
</dbReference>
<dbReference type="Gene3D" id="3.30.420.10">
    <property type="entry name" value="Ribonuclease H-like superfamily/Ribonuclease H"/>
    <property type="match status" value="1"/>
</dbReference>
<dbReference type="GeneID" id="107024836"/>
<proteinExistence type="predicted"/>
<keyword evidence="1" id="KW-1185">Reference proteome</keyword>
<protein>
    <submittedName>
        <fullName evidence="2">Uncharacterized protein LOC107024836</fullName>
    </submittedName>
</protein>
<accession>A0ABM1H726</accession>